<organism evidence="3">
    <name type="scientific">Picea sitchensis</name>
    <name type="common">Sitka spruce</name>
    <name type="synonym">Pinus sitchensis</name>
    <dbReference type="NCBI Taxonomy" id="3332"/>
    <lineage>
        <taxon>Eukaryota</taxon>
        <taxon>Viridiplantae</taxon>
        <taxon>Streptophyta</taxon>
        <taxon>Embryophyta</taxon>
        <taxon>Tracheophyta</taxon>
        <taxon>Spermatophyta</taxon>
        <taxon>Pinopsida</taxon>
        <taxon>Pinidae</taxon>
        <taxon>Conifers I</taxon>
        <taxon>Pinales</taxon>
        <taxon>Pinaceae</taxon>
        <taxon>Picea</taxon>
    </lineage>
</organism>
<evidence type="ECO:0000259" key="2">
    <source>
        <dbReference type="Pfam" id="PF00931"/>
    </source>
</evidence>
<dbReference type="InterPro" id="IPR032675">
    <property type="entry name" value="LRR_dom_sf"/>
</dbReference>
<dbReference type="SUPFAM" id="SSF52540">
    <property type="entry name" value="P-loop containing nucleoside triphosphate hydrolases"/>
    <property type="match status" value="1"/>
</dbReference>
<sequence>MTKNCCCRCSAFFPCFSCFSAMPDPQTLPSMPDTSTSHASIEQASSSEVPAIVDQDEPPSQEAPRGSSSSTLPTVSGVAAVAEGDDVNVDLDELIKHISELLEHIQEAGKKSALPKAVQRYLPASESFSKLKEFLSEATNFVKDIIPGDAKTIVRGLLQGMGTAHLATTGLLVVANILERFEDVSDNQDECFHVLKEMIFLAKVVKQIKERPQLQQRMHDEVKDATELIVEGSIKCCSQMASSQFSNFFSTSVNKEELGEVAQQLDVKYKHIYIQMGIEIYDVGQCKKANLSRRYPEHAVGLEESSREVIDLLEWGSQQNAVAVILHGFGGMGKTTLADAVFSMVDIKECQYSTVQLFENIDSFPKIIELQKLILRDLTRSENIPQIRKHEDGQRELSRVLEDVSAFIYIDNALGERELGQLLPEDLSKAKKVRLLITARDLNVRKSCPLKTAPKEYRMKAISSMEATNLLKMEMFGHMETILYSYQVNHIIKKCGGIPLMLKLVARALRFAKDKEEVDQVLDELEKLKGEDFGRDKIESYLFAYDKLPEDCKDPFLDICSYFEGWDWEIVANIMGGRELKMLADRALITKNTNGVISVHDVILTLGRRKSEGVRFMFISGSQFKKFLDKKKEEEIQKIKGIWFSENKDLLSISATILDSMHKSLRILRLGKLTKIEGKCSEIFESLIFFEGEVPGLPFGVKKLMDLKYLCYQPKDLKLLEIPHSLRHMEFDGRLHPQVFEISSRDLEQFQNLRILKLTRFAKLKKLSENLGDLVNGLQELTLSYCKSIKELPPSISKLQLLRVLRMDYCSSLMKVPEGLGSLNSLQELNFQGCTNLRKLPNSLGKLFSLRILDLSSCEKLKELPHGIENLTSLVNLSFHKCASLRSIPESIGRLKSSAFSMDMSCCSSLRELPNLFVELGNLRELNLSDCTSLEKLPKGFTQLKYLVKLNLSKCGALKELCNEFHCLLSLEILDLSGCKMLEELPPDFHCLTALENLYLSGCESLQKLTE</sequence>
<dbReference type="PANTHER" id="PTHR36766:SF30">
    <property type="entry name" value="TIR-NBS TYPE DISEASE RESISTANCE PROTEIN-RELATED"/>
    <property type="match status" value="1"/>
</dbReference>
<protein>
    <recommendedName>
        <fullName evidence="2">NB-ARC domain-containing protein</fullName>
    </recommendedName>
</protein>
<dbReference type="InterPro" id="IPR042197">
    <property type="entry name" value="Apaf_helical"/>
</dbReference>
<evidence type="ECO:0000313" key="3">
    <source>
        <dbReference type="EMBL" id="ACN39861.1"/>
    </source>
</evidence>
<dbReference type="GO" id="GO:0043531">
    <property type="term" value="F:ADP binding"/>
    <property type="evidence" value="ECO:0007669"/>
    <property type="project" value="InterPro"/>
</dbReference>
<dbReference type="EMBL" id="BT070345">
    <property type="protein sequence ID" value="ACN39861.1"/>
    <property type="molecule type" value="mRNA"/>
</dbReference>
<dbReference type="AlphaFoldDB" id="C0PPX1"/>
<dbReference type="SUPFAM" id="SSF52058">
    <property type="entry name" value="L domain-like"/>
    <property type="match status" value="1"/>
</dbReference>
<dbReference type="Pfam" id="PF00931">
    <property type="entry name" value="NB-ARC"/>
    <property type="match status" value="1"/>
</dbReference>
<proteinExistence type="evidence at transcript level"/>
<dbReference type="PANTHER" id="PTHR36766">
    <property type="entry name" value="PLANT BROAD-SPECTRUM MILDEW RESISTANCE PROTEIN RPW8"/>
    <property type="match status" value="1"/>
</dbReference>
<dbReference type="Gene3D" id="3.40.50.300">
    <property type="entry name" value="P-loop containing nucleotide triphosphate hydrolases"/>
    <property type="match status" value="1"/>
</dbReference>
<dbReference type="InterPro" id="IPR027417">
    <property type="entry name" value="P-loop_NTPase"/>
</dbReference>
<feature type="region of interest" description="Disordered" evidence="1">
    <location>
        <begin position="54"/>
        <end position="74"/>
    </location>
</feature>
<feature type="region of interest" description="Disordered" evidence="1">
    <location>
        <begin position="29"/>
        <end position="48"/>
    </location>
</feature>
<accession>C0PPX1</accession>
<dbReference type="Gene3D" id="3.80.10.10">
    <property type="entry name" value="Ribonuclease Inhibitor"/>
    <property type="match status" value="2"/>
</dbReference>
<dbReference type="PRINTS" id="PR00364">
    <property type="entry name" value="DISEASERSIST"/>
</dbReference>
<feature type="domain" description="NB-ARC" evidence="2">
    <location>
        <begin position="307"/>
        <end position="474"/>
    </location>
</feature>
<reference evidence="3" key="1">
    <citation type="submission" date="2009-02" db="EMBL/GenBank/DDBJ databases">
        <title>Full length sequence-verified cDNA sequences from Sitka spruce (Picea sitchensis).</title>
        <authorList>
            <person name="Reid K.E."/>
            <person name="Liao N."/>
            <person name="Ralph S."/>
            <person name="Kolosova N."/>
            <person name="Oddy C."/>
            <person name="Moore R."/>
            <person name="Mayo M."/>
            <person name="Wagner S."/>
            <person name="King J."/>
            <person name="Yanchuk A."/>
            <person name="Holt R."/>
            <person name="Jones S."/>
            <person name="Marra M."/>
            <person name="Ritland C.E."/>
            <person name="Ritland K."/>
            <person name="Bohlmann J."/>
        </authorList>
    </citation>
    <scope>NUCLEOTIDE SEQUENCE</scope>
    <source>
        <tissue evidence="3">Green portion of the leader tissue</tissue>
    </source>
</reference>
<name>C0PPX1_PICSI</name>
<dbReference type="Gene3D" id="1.10.8.430">
    <property type="entry name" value="Helical domain of apoptotic protease-activating factors"/>
    <property type="match status" value="1"/>
</dbReference>
<dbReference type="InterPro" id="IPR002182">
    <property type="entry name" value="NB-ARC"/>
</dbReference>
<dbReference type="InterPro" id="IPR001611">
    <property type="entry name" value="Leu-rich_rpt"/>
</dbReference>
<dbReference type="Pfam" id="PF00560">
    <property type="entry name" value="LRR_1"/>
    <property type="match status" value="3"/>
</dbReference>
<evidence type="ECO:0000256" key="1">
    <source>
        <dbReference type="SAM" id="MobiDB-lite"/>
    </source>
</evidence>